<dbReference type="RefSeq" id="WP_379855331.1">
    <property type="nucleotide sequence ID" value="NZ_JBHZPZ010000013.1"/>
</dbReference>
<evidence type="ECO:0000313" key="2">
    <source>
        <dbReference type="Proteomes" id="UP001600109"/>
    </source>
</evidence>
<accession>A0ABW6HXH8</accession>
<sequence length="107" mass="11915">MKKIYIAGKVTGLSTAECTMNFGIAQVAIEKLGHQAVNPLEVVNDWKCPWDLAMRKCIAALMQCDAVLALENCSQSEGATIELQLAHKLRMPIFYEVEHFTKFTKVA</sequence>
<comment type="caution">
    <text evidence="1">The sequence shown here is derived from an EMBL/GenBank/DDBJ whole genome shotgun (WGS) entry which is preliminary data.</text>
</comment>
<evidence type="ECO:0000313" key="1">
    <source>
        <dbReference type="EMBL" id="MFE3868721.1"/>
    </source>
</evidence>
<proteinExistence type="predicted"/>
<dbReference type="EMBL" id="JBHZPZ010000013">
    <property type="protein sequence ID" value="MFE3868721.1"/>
    <property type="molecule type" value="Genomic_DNA"/>
</dbReference>
<dbReference type="SUPFAM" id="SSF52309">
    <property type="entry name" value="N-(deoxy)ribosyltransferase-like"/>
    <property type="match status" value="1"/>
</dbReference>
<organism evidence="1 2">
    <name type="scientific">Flavobacterium xylosi</name>
    <dbReference type="NCBI Taxonomy" id="3230415"/>
    <lineage>
        <taxon>Bacteria</taxon>
        <taxon>Pseudomonadati</taxon>
        <taxon>Bacteroidota</taxon>
        <taxon>Flavobacteriia</taxon>
        <taxon>Flavobacteriales</taxon>
        <taxon>Flavobacteriaceae</taxon>
        <taxon>Flavobacterium</taxon>
    </lineage>
</organism>
<protein>
    <submittedName>
        <fullName evidence="1">DUF4406 domain-containing protein</fullName>
    </submittedName>
</protein>
<reference evidence="1 2" key="1">
    <citation type="submission" date="2024-06" db="EMBL/GenBank/DDBJ databases">
        <title>Flavobacterium spp. isolated from glacier.</title>
        <authorList>
            <person name="Han D."/>
        </authorList>
    </citation>
    <scope>NUCLEOTIDE SEQUENCE [LARGE SCALE GENOMIC DNA]</scope>
    <source>
        <strain evidence="1 2">LS2P90</strain>
    </source>
</reference>
<dbReference type="Proteomes" id="UP001600109">
    <property type="component" value="Unassembled WGS sequence"/>
</dbReference>
<dbReference type="InterPro" id="IPR025518">
    <property type="entry name" value="DUF4406"/>
</dbReference>
<keyword evidence="2" id="KW-1185">Reference proteome</keyword>
<dbReference type="Gene3D" id="3.40.50.450">
    <property type="match status" value="1"/>
</dbReference>
<gene>
    <name evidence="1" type="ORF">ACFX5E_11630</name>
</gene>
<name>A0ABW6HXH8_9FLAO</name>
<dbReference type="Pfam" id="PF14359">
    <property type="entry name" value="DUF4406"/>
    <property type="match status" value="1"/>
</dbReference>